<accession>A0A9X1YE10</accession>
<evidence type="ECO:0000313" key="1">
    <source>
        <dbReference type="EMBL" id="MCK8788077.1"/>
    </source>
</evidence>
<dbReference type="NCBIfam" id="NF041373">
    <property type="entry name" value="HGG_STG"/>
    <property type="match status" value="1"/>
</dbReference>
<dbReference type="InterPro" id="IPR047675">
    <property type="entry name" value="Putative_zinc-bd"/>
</dbReference>
<protein>
    <submittedName>
        <fullName evidence="1">Uncharacterized protein</fullName>
    </submittedName>
</protein>
<proteinExistence type="predicted"/>
<reference evidence="1" key="1">
    <citation type="submission" date="2022-04" db="EMBL/GenBank/DDBJ databases">
        <title>Roseomonas acroporae sp. nov., isolated from coral Acropora digitifera.</title>
        <authorList>
            <person name="Sun H."/>
        </authorList>
    </citation>
    <scope>NUCLEOTIDE SEQUENCE</scope>
    <source>
        <strain evidence="1">NAR14</strain>
    </source>
</reference>
<organism evidence="1 2">
    <name type="scientific">Roseomonas acroporae</name>
    <dbReference type="NCBI Taxonomy" id="2937791"/>
    <lineage>
        <taxon>Bacteria</taxon>
        <taxon>Pseudomonadati</taxon>
        <taxon>Pseudomonadota</taxon>
        <taxon>Alphaproteobacteria</taxon>
        <taxon>Acetobacterales</taxon>
        <taxon>Roseomonadaceae</taxon>
        <taxon>Roseomonas</taxon>
    </lineage>
</organism>
<evidence type="ECO:0000313" key="2">
    <source>
        <dbReference type="Proteomes" id="UP001139516"/>
    </source>
</evidence>
<dbReference type="EMBL" id="JALPRX010000176">
    <property type="protein sequence ID" value="MCK8788077.1"/>
    <property type="molecule type" value="Genomic_DNA"/>
</dbReference>
<comment type="caution">
    <text evidence="1">The sequence shown here is derived from an EMBL/GenBank/DDBJ whole genome shotgun (WGS) entry which is preliminary data.</text>
</comment>
<keyword evidence="2" id="KW-1185">Reference proteome</keyword>
<dbReference type="AlphaFoldDB" id="A0A9X1YE10"/>
<dbReference type="Proteomes" id="UP001139516">
    <property type="component" value="Unassembled WGS sequence"/>
</dbReference>
<name>A0A9X1YE10_9PROT</name>
<gene>
    <name evidence="1" type="ORF">M0638_27350</name>
</gene>
<dbReference type="RefSeq" id="WP_248670119.1">
    <property type="nucleotide sequence ID" value="NZ_JALPRX010000176.1"/>
</dbReference>
<sequence>MSEGPDALPVVTKSEAAATDPMAAAHAAPRCGARCRDGHACLGPGMRNGRCRMHGGKSTGARTAAGLERCRSAPRKHGARDAKARAQAKLRGEARATLRELEKMLAGGGD</sequence>